<dbReference type="PANTHER" id="PTHR46586">
    <property type="entry name" value="ANKYRIN REPEAT-CONTAINING PROTEIN"/>
    <property type="match status" value="1"/>
</dbReference>
<dbReference type="PANTHER" id="PTHR46586:SF3">
    <property type="entry name" value="ANKYRIN REPEAT-CONTAINING PROTEIN"/>
    <property type="match status" value="1"/>
</dbReference>
<evidence type="ECO:0000313" key="2">
    <source>
        <dbReference type="Proteomes" id="UP000002640"/>
    </source>
</evidence>
<feature type="non-terminal residue" evidence="1">
    <location>
        <position position="129"/>
    </location>
</feature>
<dbReference type="GeneID" id="20652791"/>
<accession>G4ZH32</accession>
<dbReference type="EMBL" id="JH159154">
    <property type="protein sequence ID" value="EGZ18657.1"/>
    <property type="molecule type" value="Genomic_DNA"/>
</dbReference>
<dbReference type="AlphaFoldDB" id="G4ZH32"/>
<name>G4ZH32_PHYSP</name>
<proteinExistence type="predicted"/>
<dbReference type="InterPro" id="IPR052050">
    <property type="entry name" value="SecEffector_AnkRepeat"/>
</dbReference>
<dbReference type="Proteomes" id="UP000002640">
    <property type="component" value="Unassembled WGS sequence"/>
</dbReference>
<dbReference type="InParanoid" id="G4ZH32"/>
<feature type="non-terminal residue" evidence="1">
    <location>
        <position position="1"/>
    </location>
</feature>
<dbReference type="RefSeq" id="XP_009527715.1">
    <property type="nucleotide sequence ID" value="XM_009529420.1"/>
</dbReference>
<evidence type="ECO:0000313" key="1">
    <source>
        <dbReference type="EMBL" id="EGZ18657.1"/>
    </source>
</evidence>
<dbReference type="KEGG" id="psoj:PHYSODRAFT_445867"/>
<organism evidence="1 2">
    <name type="scientific">Phytophthora sojae (strain P6497)</name>
    <name type="common">Soybean stem and root rot agent</name>
    <name type="synonym">Phytophthora megasperma f. sp. glycines</name>
    <dbReference type="NCBI Taxonomy" id="1094619"/>
    <lineage>
        <taxon>Eukaryota</taxon>
        <taxon>Sar</taxon>
        <taxon>Stramenopiles</taxon>
        <taxon>Oomycota</taxon>
        <taxon>Peronosporomycetes</taxon>
        <taxon>Peronosporales</taxon>
        <taxon>Peronosporaceae</taxon>
        <taxon>Phytophthora</taxon>
    </lineage>
</organism>
<reference evidence="1 2" key="1">
    <citation type="journal article" date="2006" name="Science">
        <title>Phytophthora genome sequences uncover evolutionary origins and mechanisms of pathogenesis.</title>
        <authorList>
            <person name="Tyler B.M."/>
            <person name="Tripathy S."/>
            <person name="Zhang X."/>
            <person name="Dehal P."/>
            <person name="Jiang R.H."/>
            <person name="Aerts A."/>
            <person name="Arredondo F.D."/>
            <person name="Baxter L."/>
            <person name="Bensasson D."/>
            <person name="Beynon J.L."/>
            <person name="Chapman J."/>
            <person name="Damasceno C.M."/>
            <person name="Dorrance A.E."/>
            <person name="Dou D."/>
            <person name="Dickerman A.W."/>
            <person name="Dubchak I.L."/>
            <person name="Garbelotto M."/>
            <person name="Gijzen M."/>
            <person name="Gordon S.G."/>
            <person name="Govers F."/>
            <person name="Grunwald N.J."/>
            <person name="Huang W."/>
            <person name="Ivors K.L."/>
            <person name="Jones R.W."/>
            <person name="Kamoun S."/>
            <person name="Krampis K."/>
            <person name="Lamour K.H."/>
            <person name="Lee M.K."/>
            <person name="McDonald W.H."/>
            <person name="Medina M."/>
            <person name="Meijer H.J."/>
            <person name="Nordberg E.K."/>
            <person name="Maclean D.J."/>
            <person name="Ospina-Giraldo M.D."/>
            <person name="Morris P.F."/>
            <person name="Phuntumart V."/>
            <person name="Putnam N.H."/>
            <person name="Rash S."/>
            <person name="Rose J.K."/>
            <person name="Sakihama Y."/>
            <person name="Salamov A.A."/>
            <person name="Savidor A."/>
            <person name="Scheuring C.F."/>
            <person name="Smith B.M."/>
            <person name="Sobral B.W."/>
            <person name="Terry A."/>
            <person name="Torto-Alalibo T.A."/>
            <person name="Win J."/>
            <person name="Xu Z."/>
            <person name="Zhang H."/>
            <person name="Grigoriev I.V."/>
            <person name="Rokhsar D.S."/>
            <person name="Boore J.L."/>
        </authorList>
    </citation>
    <scope>NUCLEOTIDE SEQUENCE [LARGE SCALE GENOMIC DNA]</scope>
    <source>
        <strain evidence="1 2">P6497</strain>
    </source>
</reference>
<protein>
    <submittedName>
        <fullName evidence="1">Uncharacterized protein</fullName>
    </submittedName>
</protein>
<keyword evidence="2" id="KW-1185">Reference proteome</keyword>
<sequence length="129" mass="13920">LLYASRALPLDLQALPHVLEQINDLLKPTTIDGAVYNELSRVHRVHGASRPITVGAMDGAATRGRLDIVRTLNNTRTEGCSSKTGVGAAANGHLDVLEWLHKHYPEKCNLEEEIVAAAKGGCAEVVQFL</sequence>
<gene>
    <name evidence="1" type="ORF">PHYSODRAFT_445867</name>
</gene>
<dbReference type="SMR" id="G4ZH32"/>